<dbReference type="Proteomes" id="UP001626536">
    <property type="component" value="Chromosome"/>
</dbReference>
<dbReference type="InterPro" id="IPR011749">
    <property type="entry name" value="CHP02243"/>
</dbReference>
<dbReference type="RefSeq" id="WP_407339883.1">
    <property type="nucleotide sequence ID" value="NZ_CP136862.1"/>
</dbReference>
<gene>
    <name evidence="2" type="ORF">RZS28_03830</name>
</gene>
<evidence type="ECO:0000313" key="2">
    <source>
        <dbReference type="EMBL" id="WOJ90435.1"/>
    </source>
</evidence>
<sequence>MNAYVCCDEKRRAAVAASTLNGIDYLEVLDADAPTPADRQRILRVHFLKPAPPGLTPANVIITGGDRITGVSADDVSYGADAVVVHLNAYGDFSTYRLQFVAASGSAFNPASLDPQLSFVDFSFKAACSTEFDPARRFAASAPPPRLAPNIDYLAKDYNSFRQLMLDRLSTVAPRWTERNPADLGVALVELFAHVGDLLSYRQDAVATEAYLGTARRRVSVRRHARLVDYFLHEGVNARAFLHFEVDSDVVLKQGAQAYTAMPGQAARLAPGSDALARVPAMGPETFETMEDATLFAAHNRLSFHTFGDGRCRLPAGATSATLKGSLDKLKVGDVLIFQEALNPRTGHSGDADPARRWAVRLTKVTLDQDPIGGSFLTPPIAGATPITRIEWSRDDATPFAFPFSASLTSNGVAKQLDDVTVAFGNIVLADHGASFIDQTLGEVPAPKLFRPPSGADPCTPGEPTPIPARYRPRLRGSPLVHAAPYDPLLPPPSAAATLRTKPEEATPPVALTELRAGQQPAAWKVRRDLLASEAEAADFVVETESDGSTYLRFGDDVHGQRPPQGATFEARYRVGEATRGNVAADAISHVVSADPAIRSVRNPLPAQGGVAPESMEHARRAAPIAFRVQRRAVTAEDYETLAETHPEVLRAAAAFRWTGSWSTVFVTVERRGGAAIDADFANRVRVFLEPYRLAGHDLQVNGPKYVALEIEMRVIAKPDHFRSDIEQALMAVFSSGLTPDGGRGVFSPDKFVFGQAVYLSPLYAVAQAVDGVAAAQVTKFQRRGRPDARALVTGKLDMARLEIARLDNDPDFPERGVFRAIVEGGK</sequence>
<evidence type="ECO:0000256" key="1">
    <source>
        <dbReference type="SAM" id="MobiDB-lite"/>
    </source>
</evidence>
<accession>A0ABZ0HVR6</accession>
<organism evidence="2 3">
    <name type="scientific">Methylocapsa polymorpha</name>
    <dbReference type="NCBI Taxonomy" id="3080828"/>
    <lineage>
        <taxon>Bacteria</taxon>
        <taxon>Pseudomonadati</taxon>
        <taxon>Pseudomonadota</taxon>
        <taxon>Alphaproteobacteria</taxon>
        <taxon>Hyphomicrobiales</taxon>
        <taxon>Beijerinckiaceae</taxon>
        <taxon>Methylocapsa</taxon>
    </lineage>
</organism>
<name>A0ABZ0HVR6_9HYPH</name>
<dbReference type="NCBIfam" id="TIGR02243">
    <property type="entry name" value="putative baseplate assembly protein"/>
    <property type="match status" value="1"/>
</dbReference>
<evidence type="ECO:0000313" key="3">
    <source>
        <dbReference type="Proteomes" id="UP001626536"/>
    </source>
</evidence>
<reference evidence="2 3" key="1">
    <citation type="submission" date="2023-10" db="EMBL/GenBank/DDBJ databases">
        <title>Novel methanotroph of the genus Methylocapsa from a subarctic wetland.</title>
        <authorList>
            <person name="Belova S.E."/>
            <person name="Oshkin I.Y."/>
            <person name="Miroshnikov K."/>
            <person name="Dedysh S.N."/>
        </authorList>
    </citation>
    <scope>NUCLEOTIDE SEQUENCE [LARGE SCALE GENOMIC DNA]</scope>
    <source>
        <strain evidence="2 3">RX1</strain>
    </source>
</reference>
<dbReference type="EMBL" id="CP136862">
    <property type="protein sequence ID" value="WOJ90435.1"/>
    <property type="molecule type" value="Genomic_DNA"/>
</dbReference>
<protein>
    <submittedName>
        <fullName evidence="2">Baseplate assembly protein</fullName>
    </submittedName>
</protein>
<proteinExistence type="predicted"/>
<feature type="region of interest" description="Disordered" evidence="1">
    <location>
        <begin position="453"/>
        <end position="472"/>
    </location>
</feature>
<keyword evidence="3" id="KW-1185">Reference proteome</keyword>